<reference evidence="1 2" key="1">
    <citation type="submission" date="2016-07" db="EMBL/GenBank/DDBJ databases">
        <title>Pervasive Adenine N6-methylation of Active Genes in Fungi.</title>
        <authorList>
            <consortium name="DOE Joint Genome Institute"/>
            <person name="Mondo S.J."/>
            <person name="Dannebaum R.O."/>
            <person name="Kuo R.C."/>
            <person name="Labutti K."/>
            <person name="Haridas S."/>
            <person name="Kuo A."/>
            <person name="Salamov A."/>
            <person name="Ahrendt S.R."/>
            <person name="Lipzen A."/>
            <person name="Sullivan W."/>
            <person name="Andreopoulos W.B."/>
            <person name="Clum A."/>
            <person name="Lindquist E."/>
            <person name="Daum C."/>
            <person name="Ramamoorthy G.K."/>
            <person name="Gryganskyi A."/>
            <person name="Culley D."/>
            <person name="Magnuson J.K."/>
            <person name="James T.Y."/>
            <person name="O'Malley M.A."/>
            <person name="Stajich J.E."/>
            <person name="Spatafora J.W."/>
            <person name="Visel A."/>
            <person name="Grigoriev I.V."/>
        </authorList>
    </citation>
    <scope>NUCLEOTIDE SEQUENCE [LARGE SCALE GENOMIC DNA]</scope>
    <source>
        <strain evidence="1 2">PL171</strain>
    </source>
</reference>
<proteinExistence type="predicted"/>
<dbReference type="AlphaFoldDB" id="A0A1Y2HGU2"/>
<evidence type="ECO:0000313" key="1">
    <source>
        <dbReference type="EMBL" id="ORZ33759.1"/>
    </source>
</evidence>
<accession>A0A1Y2HGU2</accession>
<keyword evidence="2" id="KW-1185">Reference proteome</keyword>
<dbReference type="EMBL" id="MCFL01000033">
    <property type="protein sequence ID" value="ORZ33759.1"/>
    <property type="molecule type" value="Genomic_DNA"/>
</dbReference>
<name>A0A1Y2HGU2_9FUNG</name>
<dbReference type="Proteomes" id="UP000193411">
    <property type="component" value="Unassembled WGS sequence"/>
</dbReference>
<protein>
    <submittedName>
        <fullName evidence="1">Uncharacterized protein</fullName>
    </submittedName>
</protein>
<evidence type="ECO:0000313" key="2">
    <source>
        <dbReference type="Proteomes" id="UP000193411"/>
    </source>
</evidence>
<sequence>MGTGESSDPTVDWIVDVVSESVVLMTASESTSGPARWVERCWLTRARSVSICRAYAVSCESTWVRASVRAGVVNADGFSSRYNWAAIMRSEATAASMAMTVGRCVRKARMRTRYRASCVTVFITRYSMGRALYQAMPAAGLIHGIICACSCCHFANLTGCNRHRM</sequence>
<organism evidence="1 2">
    <name type="scientific">Catenaria anguillulae PL171</name>
    <dbReference type="NCBI Taxonomy" id="765915"/>
    <lineage>
        <taxon>Eukaryota</taxon>
        <taxon>Fungi</taxon>
        <taxon>Fungi incertae sedis</taxon>
        <taxon>Blastocladiomycota</taxon>
        <taxon>Blastocladiomycetes</taxon>
        <taxon>Blastocladiales</taxon>
        <taxon>Catenariaceae</taxon>
        <taxon>Catenaria</taxon>
    </lineage>
</organism>
<gene>
    <name evidence="1" type="ORF">BCR44DRAFT_1437549</name>
</gene>
<comment type="caution">
    <text evidence="1">The sequence shown here is derived from an EMBL/GenBank/DDBJ whole genome shotgun (WGS) entry which is preliminary data.</text>
</comment>